<evidence type="ECO:0000259" key="3">
    <source>
        <dbReference type="PROSITE" id="PS50041"/>
    </source>
</evidence>
<dbReference type="OrthoDB" id="538816at2759"/>
<keyword evidence="2" id="KW-0732">Signal</keyword>
<dbReference type="PROSITE" id="PS50041">
    <property type="entry name" value="C_TYPE_LECTIN_2"/>
    <property type="match status" value="2"/>
</dbReference>
<feature type="chain" id="PRO_5040280774" evidence="2">
    <location>
        <begin position="26"/>
        <end position="328"/>
    </location>
</feature>
<name>A0A9Q1HFA7_HOLLE</name>
<dbReference type="PROSITE" id="PS00615">
    <property type="entry name" value="C_TYPE_LECTIN_1"/>
    <property type="match status" value="1"/>
</dbReference>
<dbReference type="InterPro" id="IPR022041">
    <property type="entry name" value="Methyltransf_FA"/>
</dbReference>
<dbReference type="InterPro" id="IPR050111">
    <property type="entry name" value="C-type_lectin/snaclec_domain"/>
</dbReference>
<keyword evidence="5" id="KW-1185">Reference proteome</keyword>
<dbReference type="InterPro" id="IPR018378">
    <property type="entry name" value="C-type_lectin_CS"/>
</dbReference>
<dbReference type="SUPFAM" id="SSF56436">
    <property type="entry name" value="C-type lectin-like"/>
    <property type="match status" value="2"/>
</dbReference>
<dbReference type="EMBL" id="JAIZAY010000004">
    <property type="protein sequence ID" value="KAJ8042976.1"/>
    <property type="molecule type" value="Genomic_DNA"/>
</dbReference>
<feature type="domain" description="C-type lectin" evidence="3">
    <location>
        <begin position="228"/>
        <end position="297"/>
    </location>
</feature>
<evidence type="ECO:0000313" key="5">
    <source>
        <dbReference type="Proteomes" id="UP001152320"/>
    </source>
</evidence>
<dbReference type="Pfam" id="PF00059">
    <property type="entry name" value="Lectin_C"/>
    <property type="match status" value="1"/>
</dbReference>
<feature type="signal peptide" evidence="2">
    <location>
        <begin position="1"/>
        <end position="25"/>
    </location>
</feature>
<dbReference type="AlphaFoldDB" id="A0A9Q1HFA7"/>
<dbReference type="InterPro" id="IPR016186">
    <property type="entry name" value="C-type_lectin-like/link_sf"/>
</dbReference>
<gene>
    <name evidence="4" type="ORF">HOLleu_09878</name>
</gene>
<reference evidence="4" key="1">
    <citation type="submission" date="2021-10" db="EMBL/GenBank/DDBJ databases">
        <title>Tropical sea cucumber genome reveals ecological adaptation and Cuvierian tubules defense mechanism.</title>
        <authorList>
            <person name="Chen T."/>
        </authorList>
    </citation>
    <scope>NUCLEOTIDE SEQUENCE</scope>
    <source>
        <strain evidence="4">Nanhai2018</strain>
        <tissue evidence="4">Muscle</tissue>
    </source>
</reference>
<accession>A0A9Q1HFA7</accession>
<feature type="domain" description="C-type lectin" evidence="3">
    <location>
        <begin position="37"/>
        <end position="121"/>
    </location>
</feature>
<dbReference type="InterPro" id="IPR001304">
    <property type="entry name" value="C-type_lectin-like"/>
</dbReference>
<keyword evidence="1" id="KW-1015">Disulfide bond</keyword>
<comment type="caution">
    <text evidence="4">The sequence shown here is derived from an EMBL/GenBank/DDBJ whole genome shotgun (WGS) entry which is preliminary data.</text>
</comment>
<dbReference type="SMART" id="SM00034">
    <property type="entry name" value="CLECT"/>
    <property type="match status" value="1"/>
</dbReference>
<dbReference type="InterPro" id="IPR016187">
    <property type="entry name" value="CTDL_fold"/>
</dbReference>
<dbReference type="Proteomes" id="UP001152320">
    <property type="component" value="Chromosome 4"/>
</dbReference>
<protein>
    <submittedName>
        <fullName evidence="4">Snaclec 6</fullName>
    </submittedName>
</protein>
<dbReference type="Pfam" id="PF12248">
    <property type="entry name" value="Methyltransf_FA"/>
    <property type="match status" value="1"/>
</dbReference>
<sequence length="328" mass="36721">MGRFLSQNFFLLVIFCDVWLTSVGGVSMDCATDETAYAGSCYFVGNTSHSQRAARAFCIDRGMDLVTIDYEEENEFIQNEIPAEADAWTGLASGLYGGGGGGFSSSSGVWQSFQVLPAGTPYQEFSVDTDGSDARVALMEDIEGGKRYEIALGAKNDTKVTISRCDGIQPCRVKKRRIIRKGIFGTPRMERAFSVKCWRGRILIQTIDKNGAKLNMTFRDDSPIPCNYIGFASGSGSFISWGYWHRFAWANGDSVKYLNWGRNAPKETHGDRCVTIAKKLGSWNDEPCNRRHPFICESYLQQEDTYYDKLSSSFVPSSSYYDFYDWIG</sequence>
<dbReference type="PANTHER" id="PTHR22803">
    <property type="entry name" value="MANNOSE, PHOSPHOLIPASE, LECTIN RECEPTOR RELATED"/>
    <property type="match status" value="1"/>
</dbReference>
<evidence type="ECO:0000256" key="1">
    <source>
        <dbReference type="ARBA" id="ARBA00023157"/>
    </source>
</evidence>
<dbReference type="Gene3D" id="3.10.100.10">
    <property type="entry name" value="Mannose-Binding Protein A, subunit A"/>
    <property type="match status" value="2"/>
</dbReference>
<evidence type="ECO:0000256" key="2">
    <source>
        <dbReference type="SAM" id="SignalP"/>
    </source>
</evidence>
<evidence type="ECO:0000313" key="4">
    <source>
        <dbReference type="EMBL" id="KAJ8042976.1"/>
    </source>
</evidence>
<dbReference type="CDD" id="cd00037">
    <property type="entry name" value="CLECT"/>
    <property type="match status" value="1"/>
</dbReference>
<proteinExistence type="predicted"/>
<organism evidence="4 5">
    <name type="scientific">Holothuria leucospilota</name>
    <name type="common">Black long sea cucumber</name>
    <name type="synonym">Mertensiothuria leucospilota</name>
    <dbReference type="NCBI Taxonomy" id="206669"/>
    <lineage>
        <taxon>Eukaryota</taxon>
        <taxon>Metazoa</taxon>
        <taxon>Echinodermata</taxon>
        <taxon>Eleutherozoa</taxon>
        <taxon>Echinozoa</taxon>
        <taxon>Holothuroidea</taxon>
        <taxon>Aspidochirotacea</taxon>
        <taxon>Aspidochirotida</taxon>
        <taxon>Holothuriidae</taxon>
        <taxon>Holothuria</taxon>
    </lineage>
</organism>